<dbReference type="GO" id="GO:0005886">
    <property type="term" value="C:plasma membrane"/>
    <property type="evidence" value="ECO:0000318"/>
    <property type="project" value="GO_Central"/>
</dbReference>
<reference evidence="14 16" key="1">
    <citation type="journal article" date="2017" name="Nature">
        <title>The sunflower genome provides insights into oil metabolism, flowering and Asterid evolution.</title>
        <authorList>
            <person name="Badouin H."/>
            <person name="Gouzy J."/>
            <person name="Grassa C.J."/>
            <person name="Murat F."/>
            <person name="Staton S.E."/>
            <person name="Cottret L."/>
            <person name="Lelandais-Briere C."/>
            <person name="Owens G.L."/>
            <person name="Carrere S."/>
            <person name="Mayjonade B."/>
            <person name="Legrand L."/>
            <person name="Gill N."/>
            <person name="Kane N.C."/>
            <person name="Bowers J.E."/>
            <person name="Hubner S."/>
            <person name="Bellec A."/>
            <person name="Berard A."/>
            <person name="Berges H."/>
            <person name="Blanchet N."/>
            <person name="Boniface M.C."/>
            <person name="Brunel D."/>
            <person name="Catrice O."/>
            <person name="Chaidir N."/>
            <person name="Claudel C."/>
            <person name="Donnadieu C."/>
            <person name="Faraut T."/>
            <person name="Fievet G."/>
            <person name="Helmstetter N."/>
            <person name="King M."/>
            <person name="Knapp S.J."/>
            <person name="Lai Z."/>
            <person name="Le Paslier M.C."/>
            <person name="Lippi Y."/>
            <person name="Lorenzon L."/>
            <person name="Mandel J.R."/>
            <person name="Marage G."/>
            <person name="Marchand G."/>
            <person name="Marquand E."/>
            <person name="Bret-Mestries E."/>
            <person name="Morien E."/>
            <person name="Nambeesan S."/>
            <person name="Nguyen T."/>
            <person name="Pegot-Espagnet P."/>
            <person name="Pouilly N."/>
            <person name="Raftis F."/>
            <person name="Sallet E."/>
            <person name="Schiex T."/>
            <person name="Thomas J."/>
            <person name="Vandecasteele C."/>
            <person name="Vares D."/>
            <person name="Vear F."/>
            <person name="Vautrin S."/>
            <person name="Crespi M."/>
            <person name="Mangin B."/>
            <person name="Burke J.M."/>
            <person name="Salse J."/>
            <person name="Munos S."/>
            <person name="Vincourt P."/>
            <person name="Rieseberg L.H."/>
            <person name="Langlade N.B."/>
        </authorList>
    </citation>
    <scope>NUCLEOTIDE SEQUENCE [LARGE SCALE GENOMIC DNA]</scope>
    <source>
        <strain evidence="16">cv. SF193</strain>
        <tissue evidence="14">Leaves</tissue>
    </source>
</reference>
<reference evidence="14" key="3">
    <citation type="submission" date="2020-06" db="EMBL/GenBank/DDBJ databases">
        <title>Helianthus annuus Genome sequencing and assembly Release 2.</title>
        <authorList>
            <person name="Gouzy J."/>
            <person name="Langlade N."/>
            <person name="Munos S."/>
        </authorList>
    </citation>
    <scope>NUCLEOTIDE SEQUENCE</scope>
    <source>
        <tissue evidence="14">Leaves</tissue>
    </source>
</reference>
<dbReference type="STRING" id="4232.A0A251SXI0"/>
<dbReference type="InParanoid" id="A0A251SXI0"/>
<dbReference type="GO" id="GO:0098552">
    <property type="term" value="C:side of membrane"/>
    <property type="evidence" value="ECO:0007669"/>
    <property type="project" value="UniProtKB-KW"/>
</dbReference>
<evidence type="ECO:0000313" key="14">
    <source>
        <dbReference type="EMBL" id="KAF5775850.1"/>
    </source>
</evidence>
<evidence type="ECO:0000256" key="6">
    <source>
        <dbReference type="ARBA" id="ARBA00022974"/>
    </source>
</evidence>
<evidence type="ECO:0000256" key="8">
    <source>
        <dbReference type="ARBA" id="ARBA00023180"/>
    </source>
</evidence>
<keyword evidence="7" id="KW-0472">Membrane</keyword>
<evidence type="ECO:0000256" key="11">
    <source>
        <dbReference type="SAM" id="MobiDB-lite"/>
    </source>
</evidence>
<evidence type="ECO:0000256" key="2">
    <source>
        <dbReference type="ARBA" id="ARBA00007843"/>
    </source>
</evidence>
<dbReference type="Gene3D" id="2.30.180.10">
    <property type="entry name" value="FAS1 domain"/>
    <property type="match status" value="2"/>
</dbReference>
<dbReference type="FunFam" id="2.30.180.10:FF:000008">
    <property type="entry name" value="Fasciclin-like arabinogalactan protein 10"/>
    <property type="match status" value="1"/>
</dbReference>
<dbReference type="EMBL" id="MNCJ02000328">
    <property type="protein sequence ID" value="KAF5775850.1"/>
    <property type="molecule type" value="Genomic_DNA"/>
</dbReference>
<gene>
    <name evidence="15" type="ORF">HannXRQ_Chr13g0425621</name>
    <name evidence="14" type="ORF">HanXRQr2_Chr13g0616641</name>
</gene>
<proteinExistence type="inferred from homology"/>
<accession>A0A251SXI0</accession>
<comment type="subcellular location">
    <subcellularLocation>
        <location evidence="1">Cell membrane</location>
        <topology evidence="1">Lipid-anchor</topology>
        <topology evidence="1">GPI-anchor</topology>
    </subcellularLocation>
</comment>
<evidence type="ECO:0000256" key="4">
    <source>
        <dbReference type="ARBA" id="ARBA00022622"/>
    </source>
</evidence>
<feature type="signal peptide" evidence="12">
    <location>
        <begin position="1"/>
        <end position="20"/>
    </location>
</feature>
<keyword evidence="4" id="KW-0336">GPI-anchor</keyword>
<organism evidence="15 16">
    <name type="scientific">Helianthus annuus</name>
    <name type="common">Common sunflower</name>
    <dbReference type="NCBI Taxonomy" id="4232"/>
    <lineage>
        <taxon>Eukaryota</taxon>
        <taxon>Viridiplantae</taxon>
        <taxon>Streptophyta</taxon>
        <taxon>Embryophyta</taxon>
        <taxon>Tracheophyta</taxon>
        <taxon>Spermatophyta</taxon>
        <taxon>Magnoliopsida</taxon>
        <taxon>eudicotyledons</taxon>
        <taxon>Gunneridae</taxon>
        <taxon>Pentapetalae</taxon>
        <taxon>asterids</taxon>
        <taxon>campanulids</taxon>
        <taxon>Asterales</taxon>
        <taxon>Asteraceae</taxon>
        <taxon>Asteroideae</taxon>
        <taxon>Heliantheae alliance</taxon>
        <taxon>Heliantheae</taxon>
        <taxon>Helianthus</taxon>
    </lineage>
</organism>
<dbReference type="PROSITE" id="PS50213">
    <property type="entry name" value="FAS1"/>
    <property type="match status" value="1"/>
</dbReference>
<evidence type="ECO:0000256" key="7">
    <source>
        <dbReference type="ARBA" id="ARBA00023136"/>
    </source>
</evidence>
<keyword evidence="8" id="KW-0325">Glycoprotein</keyword>
<keyword evidence="9" id="KW-0449">Lipoprotein</keyword>
<reference evidence="15" key="2">
    <citation type="submission" date="2017-02" db="EMBL/GenBank/DDBJ databases">
        <title>Sunflower complete genome.</title>
        <authorList>
            <person name="Langlade N."/>
            <person name="Munos S."/>
        </authorList>
    </citation>
    <scope>NUCLEOTIDE SEQUENCE [LARGE SCALE GENOMIC DNA]</scope>
    <source>
        <tissue evidence="15">Leaves</tissue>
    </source>
</reference>
<dbReference type="SUPFAM" id="SSF82153">
    <property type="entry name" value="FAS1 domain"/>
    <property type="match status" value="2"/>
</dbReference>
<dbReference type="Proteomes" id="UP000215914">
    <property type="component" value="Chromosome 13"/>
</dbReference>
<feature type="compositionally biased region" description="Low complexity" evidence="11">
    <location>
        <begin position="332"/>
        <end position="341"/>
    </location>
</feature>
<feature type="chain" id="PRO_5041084280" evidence="12">
    <location>
        <begin position="21"/>
        <end position="442"/>
    </location>
</feature>
<dbReference type="InterPro" id="IPR000782">
    <property type="entry name" value="FAS1_domain"/>
</dbReference>
<feature type="region of interest" description="Disordered" evidence="11">
    <location>
        <begin position="369"/>
        <end position="416"/>
    </location>
</feature>
<dbReference type="InterPro" id="IPR036378">
    <property type="entry name" value="FAS1_dom_sf"/>
</dbReference>
<dbReference type="EMBL" id="CM007902">
    <property type="protein sequence ID" value="OTG03577.1"/>
    <property type="molecule type" value="Genomic_DNA"/>
</dbReference>
<sequence>MATLRLIIILTLSFTATVISVTGHNITEILNEFPSYTSFNNYLTQTKLNDEINRRETITVLVFNDTVVSEYLSGLDISVVKNALSVHVLLDYFDLPKLQTIGGGSVMTTTLFQTTGEAENGAGFVNITDLVAGKVGFGSGGSGSKLNALFSRSVKQIPYNISVIEITSPIIAPGVLNRSQPLDVNISSLLEKSGCKTFAKLISDTGVLQIYETTEPRGLTVFAPSDAAFNAASLPDFKNLSNNDLISLLLYHALPVYVPKGSLLTVKNPIGTLATNQVQKFDLTVRTNGDSVTLDSGVDNSHVESTLLDKVPLSIFKIDHVLIPAGFFPHSPESAPVKSPESSPPAPVVPITAPVSTPVQVPVHGPVAASPAPVARNSPVKSPPVSSPTTSSPVAGPAPADSPDADTGNNDNNNSSGGVKASVMFLALVTVAVSGMISSVFG</sequence>
<evidence type="ECO:0000256" key="9">
    <source>
        <dbReference type="ARBA" id="ARBA00023288"/>
    </source>
</evidence>
<dbReference type="FunFam" id="2.30.180.10:FF:000015">
    <property type="entry name" value="Fasciclin-like arabinogalactan protein 3"/>
    <property type="match status" value="1"/>
</dbReference>
<evidence type="ECO:0000313" key="16">
    <source>
        <dbReference type="Proteomes" id="UP000215914"/>
    </source>
</evidence>
<evidence type="ECO:0000256" key="10">
    <source>
        <dbReference type="ARBA" id="ARBA00024686"/>
    </source>
</evidence>
<name>A0A251SXI0_HELAN</name>
<dbReference type="SMART" id="SM00554">
    <property type="entry name" value="FAS1"/>
    <property type="match status" value="1"/>
</dbReference>
<comment type="similarity">
    <text evidence="2">Belongs to the fasciclin-like AGP family.</text>
</comment>
<evidence type="ECO:0000256" key="5">
    <source>
        <dbReference type="ARBA" id="ARBA00022729"/>
    </source>
</evidence>
<evidence type="ECO:0000256" key="12">
    <source>
        <dbReference type="SAM" id="SignalP"/>
    </source>
</evidence>
<keyword evidence="6" id="KW-0654">Proteoglycan</keyword>
<keyword evidence="16" id="KW-1185">Reference proteome</keyword>
<dbReference type="InterPro" id="IPR033254">
    <property type="entry name" value="Plant_FLA"/>
</dbReference>
<dbReference type="PANTHER" id="PTHR32382">
    <property type="entry name" value="FASCICLIN-LIKE ARABINOGALACTAN PROTEIN"/>
    <property type="match status" value="1"/>
</dbReference>
<evidence type="ECO:0000256" key="3">
    <source>
        <dbReference type="ARBA" id="ARBA00022475"/>
    </source>
</evidence>
<keyword evidence="5 12" id="KW-0732">Signal</keyword>
<keyword evidence="3" id="KW-1003">Cell membrane</keyword>
<feature type="region of interest" description="Disordered" evidence="11">
    <location>
        <begin position="332"/>
        <end position="351"/>
    </location>
</feature>
<evidence type="ECO:0000256" key="1">
    <source>
        <dbReference type="ARBA" id="ARBA00004609"/>
    </source>
</evidence>
<feature type="domain" description="FAS1" evidence="13">
    <location>
        <begin position="182"/>
        <end position="322"/>
    </location>
</feature>
<dbReference type="OrthoDB" id="286301at2759"/>
<dbReference type="Gramene" id="mRNA:HanXRQr2_Chr13g0616641">
    <property type="protein sequence ID" value="mRNA:HanXRQr2_Chr13g0616641"/>
    <property type="gene ID" value="HanXRQr2_Chr13g0616641"/>
</dbReference>
<dbReference type="Pfam" id="PF02469">
    <property type="entry name" value="Fasciclin"/>
    <property type="match status" value="1"/>
</dbReference>
<protein>
    <submittedName>
        <fullName evidence="14">Fasciclin-like arabinogalactan protein</fullName>
    </submittedName>
    <submittedName>
        <fullName evidence="15">Putative FAS1 domain-containing protein</fullName>
    </submittedName>
</protein>
<feature type="compositionally biased region" description="Low complexity" evidence="11">
    <location>
        <begin position="387"/>
        <end position="416"/>
    </location>
</feature>
<evidence type="ECO:0000259" key="13">
    <source>
        <dbReference type="PROSITE" id="PS50213"/>
    </source>
</evidence>
<comment type="function">
    <text evidence="10">May be a cell surface adhesion protein.</text>
</comment>
<dbReference type="PANTHER" id="PTHR32382:SF5">
    <property type="entry name" value="FASCICLIN-LIKE ARABINOGALACTAN PROTEIN 8"/>
    <property type="match status" value="1"/>
</dbReference>
<evidence type="ECO:0000313" key="15">
    <source>
        <dbReference type="EMBL" id="OTG03577.1"/>
    </source>
</evidence>
<dbReference type="AlphaFoldDB" id="A0A251SXI0"/>